<proteinExistence type="inferred from homology"/>
<comment type="caution">
    <text evidence="11">The sequence shown here is derived from an EMBL/GenBank/DDBJ whole genome shotgun (WGS) entry which is preliminary data.</text>
</comment>
<feature type="transmembrane region" description="Helical" evidence="9">
    <location>
        <begin position="80"/>
        <end position="101"/>
    </location>
</feature>
<dbReference type="EMBL" id="JAROCB010000006">
    <property type="protein sequence ID" value="MDN4599318.1"/>
    <property type="molecule type" value="Genomic_DNA"/>
</dbReference>
<evidence type="ECO:0000313" key="11">
    <source>
        <dbReference type="EMBL" id="MDN4599318.1"/>
    </source>
</evidence>
<keyword evidence="8 9" id="KW-0472">Membrane</keyword>
<evidence type="ECO:0000256" key="1">
    <source>
        <dbReference type="ARBA" id="ARBA00006139"/>
    </source>
</evidence>
<keyword evidence="6 9" id="KW-0378">Hydrolase</keyword>
<dbReference type="PANTHER" id="PTHR33695">
    <property type="entry name" value="LIPOPROTEIN SIGNAL PEPTIDASE"/>
    <property type="match status" value="1"/>
</dbReference>
<feature type="active site" evidence="9">
    <location>
        <position position="154"/>
    </location>
</feature>
<dbReference type="InterPro" id="IPR001872">
    <property type="entry name" value="Peptidase_A8"/>
</dbReference>
<feature type="active site" evidence="9">
    <location>
        <position position="140"/>
    </location>
</feature>
<evidence type="ECO:0000256" key="3">
    <source>
        <dbReference type="ARBA" id="ARBA00022670"/>
    </source>
</evidence>
<comment type="subcellular location">
    <subcellularLocation>
        <location evidence="9">Cell membrane</location>
        <topology evidence="9">Multi-pass membrane protein</topology>
    </subcellularLocation>
</comment>
<dbReference type="PANTHER" id="PTHR33695:SF1">
    <property type="entry name" value="LIPOPROTEIN SIGNAL PEPTIDASE"/>
    <property type="match status" value="1"/>
</dbReference>
<keyword evidence="4 9" id="KW-0812">Transmembrane</keyword>
<evidence type="ECO:0000256" key="5">
    <source>
        <dbReference type="ARBA" id="ARBA00022750"/>
    </source>
</evidence>
<protein>
    <recommendedName>
        <fullName evidence="9">Lipoprotein signal peptidase</fullName>
        <ecNumber evidence="9">3.4.23.36</ecNumber>
    </recommendedName>
    <alternativeName>
        <fullName evidence="9">Prolipoprotein signal peptidase</fullName>
    </alternativeName>
    <alternativeName>
        <fullName evidence="9">Signal peptidase II</fullName>
        <shortName evidence="9">SPase II</shortName>
    </alternativeName>
</protein>
<comment type="catalytic activity">
    <reaction evidence="9">
        <text>Release of signal peptides from bacterial membrane prolipoproteins. Hydrolyzes -Xaa-Yaa-Zaa-|-(S,diacylglyceryl)Cys-, in which Xaa is hydrophobic (preferably Leu), and Yaa (Ala or Ser) and Zaa (Gly or Ala) have small, neutral side chains.</text>
        <dbReference type="EC" id="3.4.23.36"/>
    </reaction>
</comment>
<keyword evidence="2 9" id="KW-1003">Cell membrane</keyword>
<evidence type="ECO:0000256" key="9">
    <source>
        <dbReference type="HAMAP-Rule" id="MF_00161"/>
    </source>
</evidence>
<evidence type="ECO:0000256" key="2">
    <source>
        <dbReference type="ARBA" id="ARBA00022475"/>
    </source>
</evidence>
<feature type="transmembrane region" description="Helical" evidence="9">
    <location>
        <begin position="20"/>
        <end position="38"/>
    </location>
</feature>
<accession>A0ABT8J2K9</accession>
<evidence type="ECO:0000256" key="6">
    <source>
        <dbReference type="ARBA" id="ARBA00022801"/>
    </source>
</evidence>
<comment type="pathway">
    <text evidence="9">Protein modification; lipoprotein biosynthesis (signal peptide cleavage).</text>
</comment>
<evidence type="ECO:0000256" key="8">
    <source>
        <dbReference type="ARBA" id="ARBA00023136"/>
    </source>
</evidence>
<comment type="function">
    <text evidence="9">This protein specifically catalyzes the removal of signal peptides from prolipoproteins.</text>
</comment>
<feature type="transmembrane region" description="Helical" evidence="9">
    <location>
        <begin position="108"/>
        <end position="128"/>
    </location>
</feature>
<sequence>MTQPAHAPRRSRVDVVSGRARWLLVLITFVLGALVVALDQSTKELAEVMLTPGNRTPLIGDLFGLQLTYNPGGAFSLGAGATWIFTIVSVIAAIAAVVLAIRVRRARWAVVIGVVGGAATSHAADRLFRSPGFGRGYVVDFLAYGNWFIGNIADICIVVGLVVAALFALTSTRNNGKGPRDAADSV</sequence>
<reference evidence="11" key="1">
    <citation type="submission" date="2023-03" db="EMBL/GenBank/DDBJ databases">
        <title>MT1 and MT2 Draft Genomes of Novel Species.</title>
        <authorList>
            <person name="Venkateswaran K."/>
        </authorList>
    </citation>
    <scope>NUCLEOTIDE SEQUENCE</scope>
    <source>
        <strain evidence="11">F6_8S_P_1A</strain>
    </source>
</reference>
<keyword evidence="5 9" id="KW-0064">Aspartyl protease</keyword>
<keyword evidence="12" id="KW-1185">Reference proteome</keyword>
<keyword evidence="7 9" id="KW-1133">Transmembrane helix</keyword>
<evidence type="ECO:0000313" key="12">
    <source>
        <dbReference type="Proteomes" id="UP001174210"/>
    </source>
</evidence>
<dbReference type="GO" id="GO:0004190">
    <property type="term" value="F:aspartic-type endopeptidase activity"/>
    <property type="evidence" value="ECO:0007669"/>
    <property type="project" value="UniProtKB-EC"/>
</dbReference>
<organism evidence="11 12">
    <name type="scientific">Leifsonia virtsii</name>
    <dbReference type="NCBI Taxonomy" id="3035915"/>
    <lineage>
        <taxon>Bacteria</taxon>
        <taxon>Bacillati</taxon>
        <taxon>Actinomycetota</taxon>
        <taxon>Actinomycetes</taxon>
        <taxon>Micrococcales</taxon>
        <taxon>Microbacteriaceae</taxon>
        <taxon>Leifsonia</taxon>
    </lineage>
</organism>
<evidence type="ECO:0000256" key="10">
    <source>
        <dbReference type="RuleBase" id="RU004181"/>
    </source>
</evidence>
<gene>
    <name evidence="9" type="primary">lspA</name>
    <name evidence="11" type="ORF">P5G59_19360</name>
</gene>
<evidence type="ECO:0000256" key="7">
    <source>
        <dbReference type="ARBA" id="ARBA00022989"/>
    </source>
</evidence>
<dbReference type="HAMAP" id="MF_00161">
    <property type="entry name" value="LspA"/>
    <property type="match status" value="1"/>
</dbReference>
<dbReference type="EC" id="3.4.23.36" evidence="9"/>
<dbReference type="Pfam" id="PF01252">
    <property type="entry name" value="Peptidase_A8"/>
    <property type="match status" value="1"/>
</dbReference>
<dbReference type="RefSeq" id="WP_301220661.1">
    <property type="nucleotide sequence ID" value="NZ_JAROCB010000006.1"/>
</dbReference>
<name>A0ABT8J2K9_9MICO</name>
<feature type="transmembrane region" description="Helical" evidence="9">
    <location>
        <begin position="148"/>
        <end position="170"/>
    </location>
</feature>
<dbReference type="Proteomes" id="UP001174210">
    <property type="component" value="Unassembled WGS sequence"/>
</dbReference>
<dbReference type="PRINTS" id="PR00781">
    <property type="entry name" value="LIPOSIGPTASE"/>
</dbReference>
<evidence type="ECO:0000256" key="4">
    <source>
        <dbReference type="ARBA" id="ARBA00022692"/>
    </source>
</evidence>
<keyword evidence="3 9" id="KW-0645">Protease</keyword>
<comment type="similarity">
    <text evidence="1 9 10">Belongs to the peptidase A8 family.</text>
</comment>